<reference evidence="1" key="2">
    <citation type="submission" date="2023-04" db="EMBL/GenBank/DDBJ databases">
        <authorList>
            <person name="Bu L."/>
            <person name="Lu L."/>
            <person name="Laidemitt M.R."/>
            <person name="Zhang S.M."/>
            <person name="Mutuku M."/>
            <person name="Mkoji G."/>
            <person name="Steinauer M."/>
            <person name="Loker E.S."/>
        </authorList>
    </citation>
    <scope>NUCLEOTIDE SEQUENCE</scope>
    <source>
        <strain evidence="1">KasaAsao</strain>
        <tissue evidence="1">Whole Snail</tissue>
    </source>
</reference>
<dbReference type="Proteomes" id="UP001233172">
    <property type="component" value="Unassembled WGS sequence"/>
</dbReference>
<organism evidence="1 2">
    <name type="scientific">Biomphalaria pfeifferi</name>
    <name type="common">Bloodfluke planorb</name>
    <name type="synonym">Freshwater snail</name>
    <dbReference type="NCBI Taxonomy" id="112525"/>
    <lineage>
        <taxon>Eukaryota</taxon>
        <taxon>Metazoa</taxon>
        <taxon>Spiralia</taxon>
        <taxon>Lophotrochozoa</taxon>
        <taxon>Mollusca</taxon>
        <taxon>Gastropoda</taxon>
        <taxon>Heterobranchia</taxon>
        <taxon>Euthyneura</taxon>
        <taxon>Panpulmonata</taxon>
        <taxon>Hygrophila</taxon>
        <taxon>Lymnaeoidea</taxon>
        <taxon>Planorbidae</taxon>
        <taxon>Biomphalaria</taxon>
    </lineage>
</organism>
<proteinExistence type="predicted"/>
<accession>A0AAD8BV26</accession>
<dbReference type="EMBL" id="JASAOG010000034">
    <property type="protein sequence ID" value="KAK0060713.1"/>
    <property type="molecule type" value="Genomic_DNA"/>
</dbReference>
<evidence type="ECO:0000313" key="2">
    <source>
        <dbReference type="Proteomes" id="UP001233172"/>
    </source>
</evidence>
<evidence type="ECO:0000313" key="1">
    <source>
        <dbReference type="EMBL" id="KAK0060713.1"/>
    </source>
</evidence>
<dbReference type="AlphaFoldDB" id="A0AAD8BV26"/>
<comment type="caution">
    <text evidence="1">The sequence shown here is derived from an EMBL/GenBank/DDBJ whole genome shotgun (WGS) entry which is preliminary data.</text>
</comment>
<gene>
    <name evidence="1" type="ORF">Bpfe_009901</name>
</gene>
<protein>
    <submittedName>
        <fullName evidence="1">Uncharacterized protein</fullName>
    </submittedName>
</protein>
<sequence length="72" mass="7926">MLSKNISRPLGSLTCFHHQTTGGGTSHLLSVYVCGHLLEACRRYFNTPMASGVISTFWTEHSLNNIPRHALG</sequence>
<keyword evidence="2" id="KW-1185">Reference proteome</keyword>
<name>A0AAD8BV26_BIOPF</name>
<reference evidence="1" key="1">
    <citation type="journal article" date="2023" name="PLoS Negl. Trop. Dis.">
        <title>A genome sequence for Biomphalaria pfeifferi, the major vector snail for the human-infecting parasite Schistosoma mansoni.</title>
        <authorList>
            <person name="Bu L."/>
            <person name="Lu L."/>
            <person name="Laidemitt M.R."/>
            <person name="Zhang S.M."/>
            <person name="Mutuku M."/>
            <person name="Mkoji G."/>
            <person name="Steinauer M."/>
            <person name="Loker E.S."/>
        </authorList>
    </citation>
    <scope>NUCLEOTIDE SEQUENCE</scope>
    <source>
        <strain evidence="1">KasaAsao</strain>
    </source>
</reference>